<evidence type="ECO:0000313" key="1">
    <source>
        <dbReference type="EMBL" id="KAA6438825.1"/>
    </source>
</evidence>
<evidence type="ECO:0000313" key="2">
    <source>
        <dbReference type="Proteomes" id="UP000323994"/>
    </source>
</evidence>
<protein>
    <submittedName>
        <fullName evidence="1">GIY-YIG nuclease family protein</fullName>
    </submittedName>
</protein>
<keyword evidence="2" id="KW-1185">Reference proteome</keyword>
<proteinExistence type="predicted"/>
<reference evidence="1 2" key="1">
    <citation type="submission" date="2019-05" db="EMBL/GenBank/DDBJ databases">
        <authorList>
            <person name="Qu J.-H."/>
        </authorList>
    </citation>
    <scope>NUCLEOTIDE SEQUENCE [LARGE SCALE GENOMIC DNA]</scope>
    <source>
        <strain evidence="1 2">NS28</strain>
    </source>
</reference>
<dbReference type="RefSeq" id="WP_139012937.1">
    <property type="nucleotide sequence ID" value="NZ_VBSN01000044.1"/>
</dbReference>
<dbReference type="Pfam" id="PF13455">
    <property type="entry name" value="MUG113"/>
    <property type="match status" value="1"/>
</dbReference>
<dbReference type="OrthoDB" id="792524at2"/>
<organism evidence="1 2">
    <name type="scientific">Dyadobacter flavalbus</name>
    <dbReference type="NCBI Taxonomy" id="2579942"/>
    <lineage>
        <taxon>Bacteria</taxon>
        <taxon>Pseudomonadati</taxon>
        <taxon>Bacteroidota</taxon>
        <taxon>Cytophagia</taxon>
        <taxon>Cytophagales</taxon>
        <taxon>Spirosomataceae</taxon>
        <taxon>Dyadobacter</taxon>
    </lineage>
</organism>
<dbReference type="EMBL" id="VBSN01000044">
    <property type="protein sequence ID" value="KAA6438825.1"/>
    <property type="molecule type" value="Genomic_DNA"/>
</dbReference>
<accession>A0A5M8QRJ7</accession>
<gene>
    <name evidence="1" type="ORF">FEM33_15510</name>
</gene>
<name>A0A5M8QRJ7_9BACT</name>
<comment type="caution">
    <text evidence="1">The sequence shown here is derived from an EMBL/GenBank/DDBJ whole genome shotgun (WGS) entry which is preliminary data.</text>
</comment>
<dbReference type="Proteomes" id="UP000323994">
    <property type="component" value="Unassembled WGS sequence"/>
</dbReference>
<sequence length="189" mass="22301">MNLDYKNLAEYAHFIIEEYGNIKELDGFNIPVHYNGFLKSKEDLHRLKELCETLLKAVDNNFSLYDKHGDFSEEWNELRLKEYYKEENEKSRASRLSKTKSVSIGFVYLMIDDANNLYKIGFSKDPKYRESTLQGEKPSIRLLGSFSGTLQDEKQLHFDFSDFRVRGEWFKIPDNILPSLLIHFNIPEK</sequence>
<dbReference type="AlphaFoldDB" id="A0A5M8QRJ7"/>